<keyword evidence="3" id="KW-1185">Reference proteome</keyword>
<protein>
    <recommendedName>
        <fullName evidence="4">DUF19 domain-containing protein</fullName>
    </recommendedName>
</protein>
<evidence type="ECO:0008006" key="4">
    <source>
        <dbReference type="Google" id="ProtNLM"/>
    </source>
</evidence>
<proteinExistence type="predicted"/>
<reference evidence="2 3" key="1">
    <citation type="submission" date="2020-04" db="EMBL/GenBank/DDBJ databases">
        <authorList>
            <person name="Laetsch R D."/>
            <person name="Stevens L."/>
            <person name="Kumar S."/>
            <person name="Blaxter L. M."/>
        </authorList>
    </citation>
    <scope>NUCLEOTIDE SEQUENCE [LARGE SCALE GENOMIC DNA]</scope>
</reference>
<keyword evidence="1" id="KW-0732">Signal</keyword>
<sequence length="146" mass="15962">MLSIAILLAVLTASSSGCGGKPAEISCPCALPDTDTVPQYFIDKFDEFKLIDNRTQKPITPGGQLSFYGNCRLKMDCSKIKPGYAQGVAMFTDAVVFLDSLPIWCNPETKKLSTTAAKINDLIARYPHYSVEDFDHVTNIGCVFSK</sequence>
<evidence type="ECO:0000313" key="2">
    <source>
        <dbReference type="EMBL" id="CAB3405426.1"/>
    </source>
</evidence>
<name>A0A8S1F426_9PELO</name>
<feature type="chain" id="PRO_5035908524" description="DUF19 domain-containing protein" evidence="1">
    <location>
        <begin position="21"/>
        <end position="146"/>
    </location>
</feature>
<dbReference type="Proteomes" id="UP000494206">
    <property type="component" value="Unassembled WGS sequence"/>
</dbReference>
<gene>
    <name evidence="2" type="ORF">CBOVIS_LOCUS7624</name>
</gene>
<comment type="caution">
    <text evidence="2">The sequence shown here is derived from an EMBL/GenBank/DDBJ whole genome shotgun (WGS) entry which is preliminary data.</text>
</comment>
<evidence type="ECO:0000313" key="3">
    <source>
        <dbReference type="Proteomes" id="UP000494206"/>
    </source>
</evidence>
<accession>A0A8S1F426</accession>
<dbReference type="AlphaFoldDB" id="A0A8S1F426"/>
<organism evidence="2 3">
    <name type="scientific">Caenorhabditis bovis</name>
    <dbReference type="NCBI Taxonomy" id="2654633"/>
    <lineage>
        <taxon>Eukaryota</taxon>
        <taxon>Metazoa</taxon>
        <taxon>Ecdysozoa</taxon>
        <taxon>Nematoda</taxon>
        <taxon>Chromadorea</taxon>
        <taxon>Rhabditida</taxon>
        <taxon>Rhabditina</taxon>
        <taxon>Rhabditomorpha</taxon>
        <taxon>Rhabditoidea</taxon>
        <taxon>Rhabditidae</taxon>
        <taxon>Peloderinae</taxon>
        <taxon>Caenorhabditis</taxon>
    </lineage>
</organism>
<feature type="signal peptide" evidence="1">
    <location>
        <begin position="1"/>
        <end position="20"/>
    </location>
</feature>
<dbReference type="EMBL" id="CADEPM010000004">
    <property type="protein sequence ID" value="CAB3405426.1"/>
    <property type="molecule type" value="Genomic_DNA"/>
</dbReference>
<evidence type="ECO:0000256" key="1">
    <source>
        <dbReference type="SAM" id="SignalP"/>
    </source>
</evidence>